<dbReference type="Proteomes" id="UP000887576">
    <property type="component" value="Unplaced"/>
</dbReference>
<evidence type="ECO:0000313" key="1">
    <source>
        <dbReference type="Proteomes" id="UP000887576"/>
    </source>
</evidence>
<protein>
    <submittedName>
        <fullName evidence="2">Uncharacterized protein</fullName>
    </submittedName>
</protein>
<sequence>MPNDLRLILTDKSYSELQSTVRDNIYSKAVPYTTRPPKEGEVDGEQYKFVSVETFVELQRNEKLLEQGCYQGHFYGTPRPDDTDDNLTIITHEELKSDNLDDIEFSENMTILPTQLEDDGLGPLPPNWEVAYSDFGEKYFIDHNSGTTQWEDPRQPLPEGWEQVNDPTHGTFYVDHINKTTQYQRPKLNDTKILKKNGLKNVENIIPNNNNNNGYHYQTASSSQFNANTWNSSLSNNQSYTQQHQKHLQNGLPGPSAIQSNYQQSMMPVGQKTSPKNRMYLFTRDVSKLRGELITTRIQKGEKGLGFTLIGNDGNNIEPEFIQIKTIIPGGPAFKDNKLHPGDVLVYVNNEMMLGATQKDACRIFLSIPVNDYVTLQVCRGYPLLLDSTNKIITENVYSSNTNFHHSHHRQRENYTIEITKGEKGYGFIMAETVQGQRVKSVLYPDQCPNLLEGDIILEIDGQNVRMMPHEHVLMLLSSHPKGYRTKMVVSRNSPKHRSRTPTAAFRYGEQRTTPVPIVQPRSKTPAPVPIRPNKSSAVRQYQQVRAPLPKMTENGQNGEIYENTSKMRPSSTTLGFASTPNYVPISAFAHDKPQGHQMITVNLIRKSDGFGFRLIGGQDSNSPLLVGQIVPGGAADSDGRLQTNDEIIEIDGQNVEYLTHSEVVEKIKKAGVVGHVKMVVRRIKEELPRSTSLPFSYNYATPPESEIFDHSPNMISTTAQMVENKGTYTVDLAKLDHEDFGCTIITLENRYIGRIIPDSPAGRCGRLEPGDCVIAINGCPTYNMSHQQVINFIKSSGNTISFTIDPTRKMPSQQTTMLPPTPQITQMRNNTATPQLYAQIPHRRYSSNYVDNKNYQHFVQNHRAFTPSKPHVHGTRMIPPWLQVSSPAFACLCAANFDKRCKPYVAQSVVYIPAVVEHYETDEDKIYRRPNMGIRAQVTRNQSGVSDYDSMMYYSMIEQPSYEKYLNMDEFDNLCVSQSASPSRCECFCAVSESHNERQSLIHVEIQCGSKGFGFSIRGGWEFEQMPLRILKIAEDGPAAANGNLKVGDLLVEINGESTLRMSHKRAIELIKEHNIVQLTVQRSTF</sequence>
<evidence type="ECO:0000313" key="2">
    <source>
        <dbReference type="WBParaSite" id="JU765_v2.g5901.t1"/>
    </source>
</evidence>
<name>A0AC34RDW7_9BILA</name>
<accession>A0AC34RDW7</accession>
<dbReference type="WBParaSite" id="JU765_v2.g5901.t1">
    <property type="protein sequence ID" value="JU765_v2.g5901.t1"/>
    <property type="gene ID" value="JU765_v2.g5901"/>
</dbReference>
<proteinExistence type="predicted"/>
<organism evidence="1 2">
    <name type="scientific">Panagrolaimus sp. JU765</name>
    <dbReference type="NCBI Taxonomy" id="591449"/>
    <lineage>
        <taxon>Eukaryota</taxon>
        <taxon>Metazoa</taxon>
        <taxon>Ecdysozoa</taxon>
        <taxon>Nematoda</taxon>
        <taxon>Chromadorea</taxon>
        <taxon>Rhabditida</taxon>
        <taxon>Tylenchina</taxon>
        <taxon>Panagrolaimomorpha</taxon>
        <taxon>Panagrolaimoidea</taxon>
        <taxon>Panagrolaimidae</taxon>
        <taxon>Panagrolaimus</taxon>
    </lineage>
</organism>
<reference evidence="2" key="1">
    <citation type="submission" date="2022-11" db="UniProtKB">
        <authorList>
            <consortium name="WormBaseParasite"/>
        </authorList>
    </citation>
    <scope>IDENTIFICATION</scope>
</reference>